<comment type="caution">
    <text evidence="1">The sequence shown here is derived from an EMBL/GenBank/DDBJ whole genome shotgun (WGS) entry which is preliminary data.</text>
</comment>
<keyword evidence="2" id="KW-1185">Reference proteome</keyword>
<dbReference type="EC" id="2.4.-.-" evidence="1"/>
<keyword evidence="1" id="KW-0808">Transferase</keyword>
<dbReference type="EMBL" id="JAIRBT010000006">
    <property type="protein sequence ID" value="MBZ6065811.1"/>
    <property type="molecule type" value="Genomic_DNA"/>
</dbReference>
<gene>
    <name evidence="1" type="ORF">LA374_06300</name>
</gene>
<keyword evidence="1" id="KW-0328">Glycosyltransferase</keyword>
<accession>A0ABS7VA22</accession>
<evidence type="ECO:0000313" key="2">
    <source>
        <dbReference type="Proteomes" id="UP000774958"/>
    </source>
</evidence>
<proteinExistence type="predicted"/>
<dbReference type="SUPFAM" id="SSF53756">
    <property type="entry name" value="UDP-Glycosyltransferase/glycogen phosphorylase"/>
    <property type="match status" value="1"/>
</dbReference>
<protein>
    <submittedName>
        <fullName evidence="1">Glycosyltransferase</fullName>
        <ecNumber evidence="1">2.4.-.-</ecNumber>
    </submittedName>
</protein>
<dbReference type="GO" id="GO:0016757">
    <property type="term" value="F:glycosyltransferase activity"/>
    <property type="evidence" value="ECO:0007669"/>
    <property type="project" value="UniProtKB-KW"/>
</dbReference>
<organism evidence="1 2">
    <name type="scientific">Aeromonas schubertii</name>
    <dbReference type="NCBI Taxonomy" id="652"/>
    <lineage>
        <taxon>Bacteria</taxon>
        <taxon>Pseudomonadati</taxon>
        <taxon>Pseudomonadota</taxon>
        <taxon>Gammaproteobacteria</taxon>
        <taxon>Aeromonadales</taxon>
        <taxon>Aeromonadaceae</taxon>
        <taxon>Aeromonas</taxon>
    </lineage>
</organism>
<sequence length="386" mass="42760">MSRQLVVLGEDWGAHPSSTQHLIRRLLPDYRVLWVNSIGLRAPGWRDLGRIGRKLCAATTDTSSVTPPPGMEVLSPLALPWHGQEWVRRVNGPWLARQIRRRAPWLERPLLWLSLPSAIALAGHLGEQAIIYYCGDDFGALEGVDHAMARECEQALVARASLIIAASPALAERFPAHKTRLLPHGVDLDRFSAGGQRPADLPRGRPIAGFYGSLSSWIDLPLLAETARALPHWDLVLIGPHHCDLGALRGIANIHLLGPRPHAQLPAYLHHWQVSLLPFRDTPQIRACNPLKLREYLAAGKPVVSTDFPALDGYRERVVVAERTPQGLAKAITRAALDAPQGPWLEADTWSVLTDHGGRSLRRQQVSDEGWTQRGETLKCWLHSLA</sequence>
<reference evidence="1 2" key="1">
    <citation type="submission" date="2021-09" db="EMBL/GenBank/DDBJ databases">
        <title>Aeromonas schubertii isolated from Asian sea bass.</title>
        <authorList>
            <person name="Pinpimai K."/>
        </authorList>
    </citation>
    <scope>NUCLEOTIDE SEQUENCE [LARGE SCALE GENOMIC DNA]</scope>
    <source>
        <strain evidence="1 2">CHULA2021a</strain>
    </source>
</reference>
<evidence type="ECO:0000313" key="1">
    <source>
        <dbReference type="EMBL" id="MBZ6065811.1"/>
    </source>
</evidence>
<name>A0ABS7VA22_9GAMM</name>
<dbReference type="Proteomes" id="UP000774958">
    <property type="component" value="Unassembled WGS sequence"/>
</dbReference>
<dbReference type="Gene3D" id="3.40.50.2000">
    <property type="entry name" value="Glycogen Phosphorylase B"/>
    <property type="match status" value="1"/>
</dbReference>
<dbReference type="PANTHER" id="PTHR12526">
    <property type="entry name" value="GLYCOSYLTRANSFERASE"/>
    <property type="match status" value="1"/>
</dbReference>
<dbReference type="Gene3D" id="3.40.50.11010">
    <property type="match status" value="1"/>
</dbReference>
<dbReference type="Pfam" id="PF13692">
    <property type="entry name" value="Glyco_trans_1_4"/>
    <property type="match status" value="1"/>
</dbReference>
<dbReference type="RefSeq" id="WP_224162423.1">
    <property type="nucleotide sequence ID" value="NZ_JAIRBT010000006.1"/>
</dbReference>